<organism evidence="13 14">
    <name type="scientific">Phytohabitans suffuscus</name>
    <dbReference type="NCBI Taxonomy" id="624315"/>
    <lineage>
        <taxon>Bacteria</taxon>
        <taxon>Bacillati</taxon>
        <taxon>Actinomycetota</taxon>
        <taxon>Actinomycetes</taxon>
        <taxon>Micromonosporales</taxon>
        <taxon>Micromonosporaceae</taxon>
    </lineage>
</organism>
<dbReference type="Gene3D" id="3.40.50.970">
    <property type="match status" value="2"/>
</dbReference>
<dbReference type="Pfam" id="PF02780">
    <property type="entry name" value="Transketolase_C"/>
    <property type="match status" value="1"/>
</dbReference>
<evidence type="ECO:0000259" key="12">
    <source>
        <dbReference type="SMART" id="SM00861"/>
    </source>
</evidence>
<evidence type="ECO:0000256" key="4">
    <source>
        <dbReference type="ARBA" id="ARBA00001964"/>
    </source>
</evidence>
<evidence type="ECO:0000256" key="9">
    <source>
        <dbReference type="ARBA" id="ARBA00022837"/>
    </source>
</evidence>
<keyword evidence="8" id="KW-0479">Metal-binding</keyword>
<comment type="similarity">
    <text evidence="5">Belongs to the transketolase family.</text>
</comment>
<dbReference type="PANTHER" id="PTHR43195">
    <property type="entry name" value="TRANSKETOLASE"/>
    <property type="match status" value="1"/>
</dbReference>
<keyword evidence="9" id="KW-0106">Calcium</keyword>
<dbReference type="NCBIfam" id="NF004559">
    <property type="entry name" value="PRK05899.2-5"/>
    <property type="match status" value="1"/>
</dbReference>
<dbReference type="InterPro" id="IPR009014">
    <property type="entry name" value="Transketo_C/PFOR_II"/>
</dbReference>
<dbReference type="RefSeq" id="WP_173159480.1">
    <property type="nucleotide sequence ID" value="NZ_AP022871.1"/>
</dbReference>
<dbReference type="GO" id="GO:0000287">
    <property type="term" value="F:magnesium ion binding"/>
    <property type="evidence" value="ECO:0007669"/>
    <property type="project" value="UniProtKB-ARBA"/>
</dbReference>
<protein>
    <submittedName>
        <fullName evidence="13">Transketolase</fullName>
    </submittedName>
</protein>
<keyword evidence="11" id="KW-0786">Thiamine pyrophosphate</keyword>
<reference evidence="13 14" key="2">
    <citation type="submission" date="2020-03" db="EMBL/GenBank/DDBJ databases">
        <authorList>
            <person name="Ichikawa N."/>
            <person name="Kimura A."/>
            <person name="Kitahashi Y."/>
            <person name="Uohara A."/>
        </authorList>
    </citation>
    <scope>NUCLEOTIDE SEQUENCE [LARGE SCALE GENOMIC DNA]</scope>
    <source>
        <strain evidence="13 14">NBRC 105367</strain>
    </source>
</reference>
<evidence type="ECO:0000256" key="2">
    <source>
        <dbReference type="ARBA" id="ARBA00001936"/>
    </source>
</evidence>
<dbReference type="FunFam" id="3.40.50.970:FF:000129">
    <property type="entry name" value="Transketolase"/>
    <property type="match status" value="1"/>
</dbReference>
<dbReference type="EMBL" id="AP022871">
    <property type="protein sequence ID" value="BCB88181.1"/>
    <property type="molecule type" value="Genomic_DNA"/>
</dbReference>
<comment type="cofactor">
    <cofactor evidence="1">
        <name>Ca(2+)</name>
        <dbReference type="ChEBI" id="CHEBI:29108"/>
    </cofactor>
</comment>
<evidence type="ECO:0000313" key="14">
    <source>
        <dbReference type="Proteomes" id="UP000503011"/>
    </source>
</evidence>
<dbReference type="CDD" id="cd07033">
    <property type="entry name" value="TPP_PYR_DXS_TK_like"/>
    <property type="match status" value="1"/>
</dbReference>
<evidence type="ECO:0000256" key="8">
    <source>
        <dbReference type="ARBA" id="ARBA00022723"/>
    </source>
</evidence>
<dbReference type="InterPro" id="IPR005475">
    <property type="entry name" value="Transketolase-like_Pyr-bd"/>
</dbReference>
<dbReference type="SUPFAM" id="SSF52518">
    <property type="entry name" value="Thiamin diphosphate-binding fold (THDP-binding)"/>
    <property type="match status" value="2"/>
</dbReference>
<evidence type="ECO:0000256" key="6">
    <source>
        <dbReference type="ARBA" id="ARBA00011738"/>
    </source>
</evidence>
<dbReference type="InterPro" id="IPR051424">
    <property type="entry name" value="Transketolase-like"/>
</dbReference>
<dbReference type="GO" id="GO:0004802">
    <property type="term" value="F:transketolase activity"/>
    <property type="evidence" value="ECO:0007669"/>
    <property type="project" value="TreeGrafter"/>
</dbReference>
<dbReference type="PANTHER" id="PTHR43195:SF1">
    <property type="entry name" value="FI06132P-RELATED"/>
    <property type="match status" value="1"/>
</dbReference>
<dbReference type="CDD" id="cd02012">
    <property type="entry name" value="TPP_TK"/>
    <property type="match status" value="1"/>
</dbReference>
<evidence type="ECO:0000256" key="3">
    <source>
        <dbReference type="ARBA" id="ARBA00001946"/>
    </source>
</evidence>
<dbReference type="AlphaFoldDB" id="A0A6F8YQL5"/>
<dbReference type="GO" id="GO:0005737">
    <property type="term" value="C:cytoplasm"/>
    <property type="evidence" value="ECO:0007669"/>
    <property type="project" value="UniProtKB-ARBA"/>
</dbReference>
<comment type="cofactor">
    <cofactor evidence="2">
        <name>Mn(2+)</name>
        <dbReference type="ChEBI" id="CHEBI:29035"/>
    </cofactor>
</comment>
<dbReference type="Proteomes" id="UP000503011">
    <property type="component" value="Chromosome"/>
</dbReference>
<keyword evidence="14" id="KW-1185">Reference proteome</keyword>
<proteinExistence type="inferred from homology"/>
<comment type="cofactor">
    <cofactor evidence="4">
        <name>thiamine diphosphate</name>
        <dbReference type="ChEBI" id="CHEBI:58937"/>
    </cofactor>
</comment>
<dbReference type="GO" id="GO:0030976">
    <property type="term" value="F:thiamine pyrophosphate binding"/>
    <property type="evidence" value="ECO:0007669"/>
    <property type="project" value="TreeGrafter"/>
</dbReference>
<dbReference type="SUPFAM" id="SSF52922">
    <property type="entry name" value="TK C-terminal domain-like"/>
    <property type="match status" value="1"/>
</dbReference>
<feature type="domain" description="Transketolase-like pyrimidine-binding" evidence="12">
    <location>
        <begin position="313"/>
        <end position="476"/>
    </location>
</feature>
<evidence type="ECO:0000256" key="1">
    <source>
        <dbReference type="ARBA" id="ARBA00001913"/>
    </source>
</evidence>
<keyword evidence="10" id="KW-0460">Magnesium</keyword>
<sequence length="623" mass="66727">MAVTNTRTRPGLEQMAELGQQLRVDAVRCSAAAGSGHPTSSMSAADLMSVLLTRYLRYDVGDPDDPHNDHLVFSKGHASPLLYAMLRAAGAISADELMTYRRLGSRLEGHPTPRLPWVDVATGSLGQGLPVGVGMALTGARLDRLPYRTWVLCGDSELAEGSMWEAFEHAGHAGLDHLTAIVDVNRLGQRGPTRHQWDLDAYARRMSAFGWRVIEVDGHDIAAVDRAFAQAVSTEGKPSVILARTRKGRGVASVEDREGKHGKPVPDPDEAVRELGGVRDLTVRVREPDRTGTPHRFPDGPLSLPAYEVGAKEATRTAFGRALAALGGARGDVVVLDGEVADSTRTEFFADAHPERFFECYIAEQQMLAAAVGMQALRRVPFAATFAAFWSRAFDFVRMAAVSRADLRLCGSHAGVSIGQDGPSQMGLEDLALFRTVHGSTVLYPCDANQTADLVVAMADRAGISYLRTNRGDTPVIYPAGERFPIGGSRTLRRSPVDELTIFAAGVTVHQAVEAANRLASEGVPARVVDAYSVKPIDAETVRAAAHETGHLLTVEDHWPEGGLGDAVLEVFATGAEPVPRVRKLAVRDMPASATPDEQLRAAGIDARGIAEAARALLDGSPD</sequence>
<evidence type="ECO:0000256" key="11">
    <source>
        <dbReference type="ARBA" id="ARBA00023052"/>
    </source>
</evidence>
<dbReference type="Gene3D" id="3.40.50.920">
    <property type="match status" value="1"/>
</dbReference>
<dbReference type="SMART" id="SM00861">
    <property type="entry name" value="Transket_pyr"/>
    <property type="match status" value="1"/>
</dbReference>
<evidence type="ECO:0000256" key="10">
    <source>
        <dbReference type="ARBA" id="ARBA00022842"/>
    </source>
</evidence>
<evidence type="ECO:0000256" key="7">
    <source>
        <dbReference type="ARBA" id="ARBA00022679"/>
    </source>
</evidence>
<dbReference type="Pfam" id="PF00456">
    <property type="entry name" value="Transketolase_N"/>
    <property type="match status" value="1"/>
</dbReference>
<dbReference type="KEGG" id="psuu:Psuf_054940"/>
<keyword evidence="7" id="KW-0808">Transferase</keyword>
<name>A0A6F8YQL5_9ACTN</name>
<dbReference type="PROSITE" id="PS00802">
    <property type="entry name" value="TRANSKETOLASE_2"/>
    <property type="match status" value="1"/>
</dbReference>
<dbReference type="InterPro" id="IPR033248">
    <property type="entry name" value="Transketolase_C"/>
</dbReference>
<comment type="cofactor">
    <cofactor evidence="3">
        <name>Mg(2+)</name>
        <dbReference type="ChEBI" id="CHEBI:18420"/>
    </cofactor>
</comment>
<dbReference type="InterPro" id="IPR029061">
    <property type="entry name" value="THDP-binding"/>
</dbReference>
<dbReference type="Pfam" id="PF02779">
    <property type="entry name" value="Transket_pyr"/>
    <property type="match status" value="1"/>
</dbReference>
<reference evidence="13 14" key="1">
    <citation type="submission" date="2020-03" db="EMBL/GenBank/DDBJ databases">
        <title>Whole genome shotgun sequence of Phytohabitans suffuscus NBRC 105367.</title>
        <authorList>
            <person name="Komaki H."/>
            <person name="Tamura T."/>
        </authorList>
    </citation>
    <scope>NUCLEOTIDE SEQUENCE [LARGE SCALE GENOMIC DNA]</scope>
    <source>
        <strain evidence="13 14">NBRC 105367</strain>
    </source>
</reference>
<dbReference type="InterPro" id="IPR020826">
    <property type="entry name" value="Transketolase_BS"/>
</dbReference>
<comment type="subunit">
    <text evidence="6">Homodimer.</text>
</comment>
<gene>
    <name evidence="13" type="ORF">Psuf_054940</name>
</gene>
<dbReference type="InterPro" id="IPR005474">
    <property type="entry name" value="Transketolase_N"/>
</dbReference>
<accession>A0A6F8YQL5</accession>
<evidence type="ECO:0000313" key="13">
    <source>
        <dbReference type="EMBL" id="BCB88181.1"/>
    </source>
</evidence>
<evidence type="ECO:0000256" key="5">
    <source>
        <dbReference type="ARBA" id="ARBA00007131"/>
    </source>
</evidence>